<dbReference type="AlphaFoldDB" id="A0AAD3Y194"/>
<dbReference type="Pfam" id="PF00583">
    <property type="entry name" value="Acetyltransf_1"/>
    <property type="match status" value="1"/>
</dbReference>
<feature type="domain" description="Histone acetyl transferase HAT1 N-terminal" evidence="7">
    <location>
        <begin position="29"/>
        <end position="198"/>
    </location>
</feature>
<name>A0AAD3Y194_NEPGR</name>
<dbReference type="Pfam" id="PF10394">
    <property type="entry name" value="Hat1_N"/>
    <property type="match status" value="1"/>
</dbReference>
<reference evidence="8" key="1">
    <citation type="submission" date="2023-05" db="EMBL/GenBank/DDBJ databases">
        <title>Nepenthes gracilis genome sequencing.</title>
        <authorList>
            <person name="Fukushima K."/>
        </authorList>
    </citation>
    <scope>NUCLEOTIDE SEQUENCE</scope>
    <source>
        <strain evidence="8">SING2019-196</strain>
    </source>
</reference>
<protein>
    <recommendedName>
        <fullName evidence="2">histone acetyltransferase</fullName>
        <ecNumber evidence="2">2.3.1.48</ecNumber>
    </recommendedName>
</protein>
<evidence type="ECO:0000256" key="5">
    <source>
        <dbReference type="ARBA" id="ARBA00048017"/>
    </source>
</evidence>
<dbReference type="InterPro" id="IPR037113">
    <property type="entry name" value="Hat1_N_sf"/>
</dbReference>
<dbReference type="FunFam" id="3.40.630.30:FF:000077">
    <property type="entry name" value="Histone acetyltransferase type B catalytic subunit"/>
    <property type="match status" value="1"/>
</dbReference>
<sequence>MSQKQKSTVSVVEPKKRRRVGFASSDAGIEASECIKIYLVSSKEEVEAKTGYCINPVDWKHFFENDGKIYGYQGLEIVVWVSIISFHAYVDVTYESISDGGKGITDLKTLLQNIFGEIIIEKKDEFFQLFSTESQYISSIVSSGEKLQQNDSSGNYRDSDNHLIAEALDVEVTRLVVGDMLVGHFYSRLVPLVLLLVDGSNPIDVMDSRWELYLVAQRITNEQGASPVRLLGFAAAYRFYHYPNGSRLRLSQILILPPYQRKGYGRCLLEALNHVAISENVYELTIEEPLDSLQCIRNSLDIPRLLACNSVQHAIDEVVLHVKEANLSKRTHTSQFLPPWSTVEDVRSHLKINKKQFTQCWEILIYLALDPIDKYMQNYRTFIMDRVKAVILGKDSGTTGKKVINIPSDYDEETSFVMYKSRDGESENANMDENQTNQEQQLQKLVDDRIEEINVAGRDEACLYRCDSVDAIDYVGQELKATWRNSSVDHWRFPSMFMVGKLMTKGYCGNESIRSSRTSENGKDLRAYDSSIDMQNDWESKEEVFKRQNLFLRRWQAASC</sequence>
<accession>A0AAD3Y194</accession>
<evidence type="ECO:0000259" key="6">
    <source>
        <dbReference type="Pfam" id="PF00583"/>
    </source>
</evidence>
<organism evidence="8 9">
    <name type="scientific">Nepenthes gracilis</name>
    <name type="common">Slender pitcher plant</name>
    <dbReference type="NCBI Taxonomy" id="150966"/>
    <lineage>
        <taxon>Eukaryota</taxon>
        <taxon>Viridiplantae</taxon>
        <taxon>Streptophyta</taxon>
        <taxon>Embryophyta</taxon>
        <taxon>Tracheophyta</taxon>
        <taxon>Spermatophyta</taxon>
        <taxon>Magnoliopsida</taxon>
        <taxon>eudicotyledons</taxon>
        <taxon>Gunneridae</taxon>
        <taxon>Pentapetalae</taxon>
        <taxon>Caryophyllales</taxon>
        <taxon>Nepenthaceae</taxon>
        <taxon>Nepenthes</taxon>
    </lineage>
</organism>
<evidence type="ECO:0000313" key="9">
    <source>
        <dbReference type="Proteomes" id="UP001279734"/>
    </source>
</evidence>
<keyword evidence="4" id="KW-0012">Acyltransferase</keyword>
<proteinExistence type="inferred from homology"/>
<dbReference type="GO" id="GO:0005634">
    <property type="term" value="C:nucleus"/>
    <property type="evidence" value="ECO:0007669"/>
    <property type="project" value="InterPro"/>
</dbReference>
<dbReference type="Gene3D" id="3.40.630.30">
    <property type="match status" value="1"/>
</dbReference>
<dbReference type="PANTHER" id="PTHR12046">
    <property type="entry name" value="HISTONE ACETYLTRANSFERASE TYPE B CATALYTIC SUBUNIT"/>
    <property type="match status" value="1"/>
</dbReference>
<feature type="domain" description="N-acetyltransferase" evidence="6">
    <location>
        <begin position="229"/>
        <end position="286"/>
    </location>
</feature>
<dbReference type="EC" id="2.3.1.48" evidence="2"/>
<evidence type="ECO:0000256" key="2">
    <source>
        <dbReference type="ARBA" id="ARBA00013184"/>
    </source>
</evidence>
<evidence type="ECO:0000313" key="8">
    <source>
        <dbReference type="EMBL" id="GMH23789.1"/>
    </source>
</evidence>
<keyword evidence="9" id="KW-1185">Reference proteome</keyword>
<dbReference type="InterPro" id="IPR017380">
    <property type="entry name" value="Hist_AcTrfase_B-typ_cat-su"/>
</dbReference>
<evidence type="ECO:0000256" key="4">
    <source>
        <dbReference type="ARBA" id="ARBA00023315"/>
    </source>
</evidence>
<dbReference type="GO" id="GO:0031509">
    <property type="term" value="P:subtelomeric heterochromatin formation"/>
    <property type="evidence" value="ECO:0007669"/>
    <property type="project" value="InterPro"/>
</dbReference>
<dbReference type="Proteomes" id="UP001279734">
    <property type="component" value="Unassembled WGS sequence"/>
</dbReference>
<dbReference type="InterPro" id="IPR019467">
    <property type="entry name" value="Hat1_N"/>
</dbReference>
<evidence type="ECO:0000256" key="1">
    <source>
        <dbReference type="ARBA" id="ARBA00010543"/>
    </source>
</evidence>
<dbReference type="GO" id="GO:0000781">
    <property type="term" value="C:chromosome, telomeric region"/>
    <property type="evidence" value="ECO:0007669"/>
    <property type="project" value="GOC"/>
</dbReference>
<comment type="similarity">
    <text evidence="1">Belongs to the HAT1 family.</text>
</comment>
<dbReference type="InterPro" id="IPR016181">
    <property type="entry name" value="Acyl_CoA_acyltransferase"/>
</dbReference>
<dbReference type="CDD" id="cd04301">
    <property type="entry name" value="NAT_SF"/>
    <property type="match status" value="1"/>
</dbReference>
<comment type="caution">
    <text evidence="8">The sequence shown here is derived from an EMBL/GenBank/DDBJ whole genome shotgun (WGS) entry which is preliminary data.</text>
</comment>
<dbReference type="GO" id="GO:0004402">
    <property type="term" value="F:histone acetyltransferase activity"/>
    <property type="evidence" value="ECO:0007669"/>
    <property type="project" value="InterPro"/>
</dbReference>
<dbReference type="SUPFAM" id="SSF55729">
    <property type="entry name" value="Acyl-CoA N-acyltransferases (Nat)"/>
    <property type="match status" value="1"/>
</dbReference>
<dbReference type="EMBL" id="BSYO01000026">
    <property type="protein sequence ID" value="GMH23789.1"/>
    <property type="molecule type" value="Genomic_DNA"/>
</dbReference>
<evidence type="ECO:0000259" key="7">
    <source>
        <dbReference type="Pfam" id="PF10394"/>
    </source>
</evidence>
<gene>
    <name evidence="8" type="ORF">Nepgr_025632</name>
</gene>
<keyword evidence="3" id="KW-0808">Transferase</keyword>
<evidence type="ECO:0000256" key="3">
    <source>
        <dbReference type="ARBA" id="ARBA00022679"/>
    </source>
</evidence>
<comment type="catalytic activity">
    <reaction evidence="5">
        <text>L-lysyl-[protein] + acetyl-CoA = N(6)-acetyl-L-lysyl-[protein] + CoA + H(+)</text>
        <dbReference type="Rhea" id="RHEA:45948"/>
        <dbReference type="Rhea" id="RHEA-COMP:9752"/>
        <dbReference type="Rhea" id="RHEA-COMP:10731"/>
        <dbReference type="ChEBI" id="CHEBI:15378"/>
        <dbReference type="ChEBI" id="CHEBI:29969"/>
        <dbReference type="ChEBI" id="CHEBI:57287"/>
        <dbReference type="ChEBI" id="CHEBI:57288"/>
        <dbReference type="ChEBI" id="CHEBI:61930"/>
        <dbReference type="EC" id="2.3.1.48"/>
    </reaction>
</comment>
<dbReference type="Gene3D" id="3.90.360.10">
    <property type="entry name" value="Histone acetyl transferase 1 (HAT1), N-terminal domain"/>
    <property type="match status" value="1"/>
</dbReference>
<dbReference type="InterPro" id="IPR000182">
    <property type="entry name" value="GNAT_dom"/>
</dbReference>